<dbReference type="EMBL" id="LGST01000031">
    <property type="protein sequence ID" value="KND98636.1"/>
    <property type="molecule type" value="Genomic_DNA"/>
</dbReference>
<protein>
    <submittedName>
        <fullName evidence="2">Uncharacterized protein</fullName>
    </submittedName>
</protein>
<organism evidence="2 3">
    <name type="scientific">Candidozyma auris</name>
    <name type="common">Yeast</name>
    <name type="synonym">Candida auris</name>
    <dbReference type="NCBI Taxonomy" id="498019"/>
    <lineage>
        <taxon>Eukaryota</taxon>
        <taxon>Fungi</taxon>
        <taxon>Dikarya</taxon>
        <taxon>Ascomycota</taxon>
        <taxon>Saccharomycotina</taxon>
        <taxon>Pichiomycetes</taxon>
        <taxon>Metschnikowiaceae</taxon>
        <taxon>Candidozyma</taxon>
    </lineage>
</organism>
<feature type="coiled-coil region" evidence="1">
    <location>
        <begin position="65"/>
        <end position="99"/>
    </location>
</feature>
<dbReference type="VEuPathDB" id="FungiDB:QG37_04537"/>
<dbReference type="VEuPathDB" id="FungiDB:B9J08_004379"/>
<accession>A0A0L0NWS7</accession>
<dbReference type="Proteomes" id="UP000037122">
    <property type="component" value="Unassembled WGS sequence"/>
</dbReference>
<proteinExistence type="predicted"/>
<name>A0A0L0NWS7_CANAR</name>
<dbReference type="VEuPathDB" id="FungiDB:CJJ07_004749"/>
<dbReference type="AlphaFoldDB" id="A0A0L0NWS7"/>
<evidence type="ECO:0000313" key="2">
    <source>
        <dbReference type="EMBL" id="KND98636.1"/>
    </source>
</evidence>
<gene>
    <name evidence="2" type="ORF">QG37_04537</name>
</gene>
<comment type="caution">
    <text evidence="2">The sequence shown here is derived from an EMBL/GenBank/DDBJ whole genome shotgun (WGS) entry which is preliminary data.</text>
</comment>
<dbReference type="VEuPathDB" id="FungiDB:CJI97_004442"/>
<dbReference type="VEuPathDB" id="FungiDB:CJI96_0005401"/>
<evidence type="ECO:0000313" key="3">
    <source>
        <dbReference type="Proteomes" id="UP000037122"/>
    </source>
</evidence>
<dbReference type="VEuPathDB" id="FungiDB:CJJ09_005038"/>
<sequence>MSTSPSRLPLRQNNRVILASTGLCKLQLSPKRQPQEATTRYGQKLPKTKLKPLLQVEAAQPEPTKNELLSKLAQKQAKLMELENQAELVRFELLEIQAQLKETYEPKDSALNGLSRKVSTIFLAPQAPQLRKTASKVFNTETTMLKQKASQIFNNNRFFDDVKRKMDKQQADFEELTKKGQDFARNFLGMAKPKENSTNAADSSFVLDNLDTEQKTMEKSILLSEEDLLIDIDDYDSDYSR</sequence>
<evidence type="ECO:0000256" key="1">
    <source>
        <dbReference type="SAM" id="Coils"/>
    </source>
</evidence>
<keyword evidence="1" id="KW-0175">Coiled coil</keyword>
<reference evidence="3" key="1">
    <citation type="journal article" date="2015" name="BMC Genomics">
        <title>Draft genome of a commonly misdiagnosed multidrug resistant pathogen Candida auris.</title>
        <authorList>
            <person name="Chatterjee S."/>
            <person name="Alampalli S.V."/>
            <person name="Nageshan R.K."/>
            <person name="Chettiar S.T."/>
            <person name="Joshi S."/>
            <person name="Tatu U.S."/>
        </authorList>
    </citation>
    <scope>NUCLEOTIDE SEQUENCE [LARGE SCALE GENOMIC DNA]</scope>
    <source>
        <strain evidence="3">6684</strain>
    </source>
</reference>